<dbReference type="InterPro" id="IPR001279">
    <property type="entry name" value="Metallo-B-lactamas"/>
</dbReference>
<reference evidence="2 3" key="1">
    <citation type="submission" date="2021-01" db="EMBL/GenBank/DDBJ databases">
        <title>Complete genome sequence of Erwinia rhapontici MAFF 311153.</title>
        <authorList>
            <person name="Morohoshi T."/>
            <person name="Someya N."/>
        </authorList>
    </citation>
    <scope>NUCLEOTIDE SEQUENCE [LARGE SCALE GENOMIC DNA]</scope>
    <source>
        <strain evidence="2 3">MAFF 311153</strain>
    </source>
</reference>
<evidence type="ECO:0000259" key="1">
    <source>
        <dbReference type="SMART" id="SM00849"/>
    </source>
</evidence>
<organism evidence="2 3">
    <name type="scientific">Erwinia rhapontici</name>
    <name type="common">Pectobacterium rhapontici</name>
    <dbReference type="NCBI Taxonomy" id="55212"/>
    <lineage>
        <taxon>Bacteria</taxon>
        <taxon>Pseudomonadati</taxon>
        <taxon>Pseudomonadota</taxon>
        <taxon>Gammaproteobacteria</taxon>
        <taxon>Enterobacterales</taxon>
        <taxon>Erwiniaceae</taxon>
        <taxon>Erwinia</taxon>
    </lineage>
</organism>
<dbReference type="InterPro" id="IPR050855">
    <property type="entry name" value="NDM-1-like"/>
</dbReference>
<dbReference type="PANTHER" id="PTHR42951">
    <property type="entry name" value="METALLO-BETA-LACTAMASE DOMAIN-CONTAINING"/>
    <property type="match status" value="1"/>
</dbReference>
<dbReference type="RefSeq" id="WP_171149672.1">
    <property type="nucleotide sequence ID" value="NZ_AP024329.1"/>
</dbReference>
<dbReference type="CDD" id="cd07739">
    <property type="entry name" value="metallo-hydrolase-like_MBL-fold"/>
    <property type="match status" value="1"/>
</dbReference>
<evidence type="ECO:0000313" key="2">
    <source>
        <dbReference type="EMBL" id="BCQ34522.1"/>
    </source>
</evidence>
<feature type="domain" description="Metallo-beta-lactamase" evidence="1">
    <location>
        <begin position="29"/>
        <end position="216"/>
    </location>
</feature>
<sequence length="282" mass="30404">MTLQTNVPDAGKNIPLSWTHFPAGEHGFYRSPVLISGDKEAVLIDGGFTLADGRLLAEAIQKTGKKLTTIYISQSDPDYYFSLGPVRAAFPEARVVAASSTIDAIKKSVDKKLAVWGPQLQDNGPQTLSDIVMPEVFDEDALSLEGQALEIIDADGLANRRYLWVPSLNAIFGGVLVFSGTHVWTADTQGPEARALWIKNLDTMASRHPTTVIAGHMLSEGTTDISAITYTRDYLLAFENELSLAGDSSELIAAMTKRYPDAGMSVALQIGAKVAKGEMSWG</sequence>
<gene>
    <name evidence="2" type="ORF">ERHA53_18650</name>
</gene>
<dbReference type="Pfam" id="PF00753">
    <property type="entry name" value="Lactamase_B"/>
    <property type="match status" value="1"/>
</dbReference>
<evidence type="ECO:0000313" key="3">
    <source>
        <dbReference type="Proteomes" id="UP000677515"/>
    </source>
</evidence>
<keyword evidence="2" id="KW-0378">Hydrolase</keyword>
<dbReference type="Proteomes" id="UP000677515">
    <property type="component" value="Chromosome"/>
</dbReference>
<dbReference type="Gene3D" id="3.60.15.10">
    <property type="entry name" value="Ribonuclease Z/Hydroxyacylglutathione hydrolase-like"/>
    <property type="match status" value="1"/>
</dbReference>
<keyword evidence="3" id="KW-1185">Reference proteome</keyword>
<accession>A0ABM7MZB0</accession>
<dbReference type="GO" id="GO:0016787">
    <property type="term" value="F:hydrolase activity"/>
    <property type="evidence" value="ECO:0007669"/>
    <property type="project" value="UniProtKB-KW"/>
</dbReference>
<dbReference type="InterPro" id="IPR036866">
    <property type="entry name" value="RibonucZ/Hydroxyglut_hydro"/>
</dbReference>
<dbReference type="SMART" id="SM00849">
    <property type="entry name" value="Lactamase_B"/>
    <property type="match status" value="1"/>
</dbReference>
<dbReference type="SUPFAM" id="SSF56281">
    <property type="entry name" value="Metallo-hydrolase/oxidoreductase"/>
    <property type="match status" value="1"/>
</dbReference>
<dbReference type="EMBL" id="AP024329">
    <property type="protein sequence ID" value="BCQ34522.1"/>
    <property type="molecule type" value="Genomic_DNA"/>
</dbReference>
<name>A0ABM7MZB0_ERWRD</name>
<proteinExistence type="predicted"/>
<protein>
    <submittedName>
        <fullName evidence="2">MBL fold hydrolase</fullName>
    </submittedName>
</protein>
<dbReference type="PANTHER" id="PTHR42951:SF14">
    <property type="entry name" value="METALLO-BETA-LACTAMASE SUPERFAMILY PROTEIN"/>
    <property type="match status" value="1"/>
</dbReference>